<sequence length="393" mass="44142">MSKPDQDLKFHIKVVINKEKTKVLFAEASAHFTDVLLSFLVLPFSKIMEVLEKHYGDKAPVIGSLNTLYKGAANLHIDHFLGEYWRENIINSTRFDDELSCLRLNCGTHPASSSSWKSYDGVFTDGASSFIITHDLCVFPIVGGSIIDTLSTLGIAMEDMHDIETRNLTFGLKEVIALLKDSLISSNPFTALIFPERRMIVATEGHVVLHQIDQMYMFRNSWNLILKVMLQKSTNKFLFAQANGEFVNFLFTMLSISLERVDWYLASNTGLKNMASLIANDSKIKQLKYNEDLLSKSKGNQQQAYVLRSGMYIVRDDLTVSPLGLTSGVSLINELKISLSDLKEVKLKVGLEEGLSILKAALKSTTALTDGLVNPFLIKQEMDIKPFLKREME</sequence>
<dbReference type="EMBL" id="JBEAFC010000004">
    <property type="protein sequence ID" value="KAL1560800.1"/>
    <property type="molecule type" value="Genomic_DNA"/>
</dbReference>
<dbReference type="Proteomes" id="UP001567538">
    <property type="component" value="Unassembled WGS sequence"/>
</dbReference>
<organism evidence="1 2">
    <name type="scientific">Salvia divinorum</name>
    <name type="common">Maria pastora</name>
    <name type="synonym">Diviner's sage</name>
    <dbReference type="NCBI Taxonomy" id="28513"/>
    <lineage>
        <taxon>Eukaryota</taxon>
        <taxon>Viridiplantae</taxon>
        <taxon>Streptophyta</taxon>
        <taxon>Embryophyta</taxon>
        <taxon>Tracheophyta</taxon>
        <taxon>Spermatophyta</taxon>
        <taxon>Magnoliopsida</taxon>
        <taxon>eudicotyledons</taxon>
        <taxon>Gunneridae</taxon>
        <taxon>Pentapetalae</taxon>
        <taxon>asterids</taxon>
        <taxon>lamiids</taxon>
        <taxon>Lamiales</taxon>
        <taxon>Lamiaceae</taxon>
        <taxon>Nepetoideae</taxon>
        <taxon>Mentheae</taxon>
        <taxon>Salviinae</taxon>
        <taxon>Salvia</taxon>
        <taxon>Salvia subgen. Calosphace</taxon>
    </lineage>
</organism>
<accession>A0ABD1HWF0</accession>
<dbReference type="Pfam" id="PF05056">
    <property type="entry name" value="DUF674"/>
    <property type="match status" value="3"/>
</dbReference>
<evidence type="ECO:0000313" key="1">
    <source>
        <dbReference type="EMBL" id="KAL1560800.1"/>
    </source>
</evidence>
<gene>
    <name evidence="1" type="ORF">AAHA92_10972</name>
</gene>
<name>A0ABD1HWF0_SALDI</name>
<evidence type="ECO:0000313" key="2">
    <source>
        <dbReference type="Proteomes" id="UP001567538"/>
    </source>
</evidence>
<proteinExistence type="predicted"/>
<protein>
    <submittedName>
        <fullName evidence="1">Uncharacterized protein</fullName>
    </submittedName>
</protein>
<dbReference type="PANTHER" id="PTHR33103:SF27">
    <property type="entry name" value="OS04G0594700 PROTEIN"/>
    <property type="match status" value="1"/>
</dbReference>
<dbReference type="AlphaFoldDB" id="A0ABD1HWF0"/>
<comment type="caution">
    <text evidence="1">The sequence shown here is derived from an EMBL/GenBank/DDBJ whole genome shotgun (WGS) entry which is preliminary data.</text>
</comment>
<keyword evidence="2" id="KW-1185">Reference proteome</keyword>
<dbReference type="InterPro" id="IPR007750">
    <property type="entry name" value="DUF674"/>
</dbReference>
<reference evidence="1 2" key="1">
    <citation type="submission" date="2024-06" db="EMBL/GenBank/DDBJ databases">
        <title>A chromosome level genome sequence of Diviner's sage (Salvia divinorum).</title>
        <authorList>
            <person name="Ford S.A."/>
            <person name="Ro D.-K."/>
            <person name="Ness R.W."/>
            <person name="Phillips M.A."/>
        </authorList>
    </citation>
    <scope>NUCLEOTIDE SEQUENCE [LARGE SCALE GENOMIC DNA]</scope>
    <source>
        <strain evidence="1">SAF-2024a</strain>
        <tissue evidence="1">Leaf</tissue>
    </source>
</reference>
<dbReference type="PANTHER" id="PTHR33103">
    <property type="entry name" value="OS01G0153900 PROTEIN"/>
    <property type="match status" value="1"/>
</dbReference>